<comment type="caution">
    <text evidence="2">The sequence shown here is derived from an EMBL/GenBank/DDBJ whole genome shotgun (WGS) entry which is preliminary data.</text>
</comment>
<name>A0A1Y2HB31_9FUNG</name>
<dbReference type="GO" id="GO:1990112">
    <property type="term" value="C:RQC complex"/>
    <property type="evidence" value="ECO:0007669"/>
    <property type="project" value="TreeGrafter"/>
</dbReference>
<dbReference type="Pfam" id="PF04910">
    <property type="entry name" value="Tcf25"/>
    <property type="match status" value="1"/>
</dbReference>
<organism evidence="2 3">
    <name type="scientific">Catenaria anguillulae PL171</name>
    <dbReference type="NCBI Taxonomy" id="765915"/>
    <lineage>
        <taxon>Eukaryota</taxon>
        <taxon>Fungi</taxon>
        <taxon>Fungi incertae sedis</taxon>
        <taxon>Blastocladiomycota</taxon>
        <taxon>Blastocladiomycetes</taxon>
        <taxon>Blastocladiales</taxon>
        <taxon>Catenariaceae</taxon>
        <taxon>Catenaria</taxon>
    </lineage>
</organism>
<feature type="compositionally biased region" description="Acidic residues" evidence="1">
    <location>
        <begin position="675"/>
        <end position="684"/>
    </location>
</feature>
<dbReference type="PANTHER" id="PTHR22684:SF0">
    <property type="entry name" value="RIBOSOME QUALITY CONTROL COMPLEX SUBUNIT TCF25"/>
    <property type="match status" value="1"/>
</dbReference>
<feature type="compositionally biased region" description="Acidic residues" evidence="1">
    <location>
        <begin position="42"/>
        <end position="59"/>
    </location>
</feature>
<protein>
    <submittedName>
        <fullName evidence="2">Transcriptional repressor TCF25-domain-containing protein</fullName>
    </submittedName>
</protein>
<evidence type="ECO:0000313" key="2">
    <source>
        <dbReference type="EMBL" id="ORZ31790.1"/>
    </source>
</evidence>
<gene>
    <name evidence="2" type="ORF">BCR44DRAFT_1441639</name>
</gene>
<dbReference type="STRING" id="765915.A0A1Y2HB31"/>
<sequence>MSGRAYRRLLKEKEELAAAAAAAKLNTPADADAHPDPLVDTDHDDEVQGSADHDDDDDNAPPAAAPKPFNPFALLMADDDDDDDDDDGADGDDHLSDQEPPPRATSAKKNKKKKNKKAKANNNANQKSVDDFEVAGSASAAAVVASSLPGSSSSSHTYVHTFKFLARFAPTASFTRQHSSHLTIDPKHLDPDTELARLFGSSVVRDAQRNNAANDQDAALLAGAQPAAGGIRRNRNRARNQQAAAQPILSLRKSTLAGTPDPSWPPYHLMGLHTRKLRVPHTLLSTSTSSESPDTQPVVEITAITHTPTYQRLHSAYLTSALSGDPNALLALRHQAAYHPDTLLRLAHVATMYSQPDQAKLLLRQCLYALDRALHVQWAPIPPRMPYLVPNNRIVHLALLAQVTSTARMAGGRTAVEVAKLLLALDPEADPLAMRDVLPALAVRARESAWVMDWMDSEARGQVDLRPHWVFSKALALWQMDRVDEANSLLERAVRQWPAIARVIVPSVTVVSDTPMASAAAPGAFAGDADEVSPTALPPVVHVKSIDVLPPQLDAPDGYLPVFRHIVATDIQPLAGRIPAEYRTGAYMNAIDPMPPTIPSPLSFDGKEVFEDGALAGLEQQLMQAVQGGMGLEAVRELLAALPESVASAARRFIGLAGGENGQADDQSEGRSDHDEEGEESEWEDYAHLLNPAESGADGQEQDQTGRIIHIKEHVGLQ</sequence>
<evidence type="ECO:0000313" key="3">
    <source>
        <dbReference type="Proteomes" id="UP000193411"/>
    </source>
</evidence>
<dbReference type="Proteomes" id="UP000193411">
    <property type="component" value="Unassembled WGS sequence"/>
</dbReference>
<dbReference type="PANTHER" id="PTHR22684">
    <property type="entry name" value="NULP1-RELATED"/>
    <property type="match status" value="1"/>
</dbReference>
<keyword evidence="3" id="KW-1185">Reference proteome</keyword>
<dbReference type="InterPro" id="IPR006994">
    <property type="entry name" value="TCF25/Rqc1"/>
</dbReference>
<feature type="region of interest" description="Disordered" evidence="1">
    <location>
        <begin position="21"/>
        <end position="129"/>
    </location>
</feature>
<dbReference type="EMBL" id="MCFL01000055">
    <property type="protein sequence ID" value="ORZ31790.1"/>
    <property type="molecule type" value="Genomic_DNA"/>
</dbReference>
<evidence type="ECO:0000256" key="1">
    <source>
        <dbReference type="SAM" id="MobiDB-lite"/>
    </source>
</evidence>
<proteinExistence type="predicted"/>
<dbReference type="OrthoDB" id="205993at2759"/>
<feature type="compositionally biased region" description="Basic and acidic residues" evidence="1">
    <location>
        <begin position="31"/>
        <end position="41"/>
    </location>
</feature>
<reference evidence="2 3" key="1">
    <citation type="submission" date="2016-07" db="EMBL/GenBank/DDBJ databases">
        <title>Pervasive Adenine N6-methylation of Active Genes in Fungi.</title>
        <authorList>
            <consortium name="DOE Joint Genome Institute"/>
            <person name="Mondo S.J."/>
            <person name="Dannebaum R.O."/>
            <person name="Kuo R.C."/>
            <person name="Labutti K."/>
            <person name="Haridas S."/>
            <person name="Kuo A."/>
            <person name="Salamov A."/>
            <person name="Ahrendt S.R."/>
            <person name="Lipzen A."/>
            <person name="Sullivan W."/>
            <person name="Andreopoulos W.B."/>
            <person name="Clum A."/>
            <person name="Lindquist E."/>
            <person name="Daum C."/>
            <person name="Ramamoorthy G.K."/>
            <person name="Gryganskyi A."/>
            <person name="Culley D."/>
            <person name="Magnuson J.K."/>
            <person name="James T.Y."/>
            <person name="O'Malley M.A."/>
            <person name="Stajich J.E."/>
            <person name="Spatafora J.W."/>
            <person name="Visel A."/>
            <person name="Grigoriev I.V."/>
        </authorList>
    </citation>
    <scope>NUCLEOTIDE SEQUENCE [LARGE SCALE GENOMIC DNA]</scope>
    <source>
        <strain evidence="2 3">PL171</strain>
    </source>
</reference>
<feature type="compositionally biased region" description="Acidic residues" evidence="1">
    <location>
        <begin position="77"/>
        <end position="90"/>
    </location>
</feature>
<accession>A0A1Y2HB31</accession>
<feature type="region of interest" description="Disordered" evidence="1">
    <location>
        <begin position="658"/>
        <end position="707"/>
    </location>
</feature>
<feature type="compositionally biased region" description="Basic residues" evidence="1">
    <location>
        <begin position="106"/>
        <end position="119"/>
    </location>
</feature>
<dbReference type="AlphaFoldDB" id="A0A1Y2HB31"/>